<keyword evidence="2 3" id="KW-0040">ANK repeat</keyword>
<dbReference type="PROSITE" id="PS50004">
    <property type="entry name" value="C2"/>
    <property type="match status" value="1"/>
</dbReference>
<feature type="repeat" description="ANK" evidence="3">
    <location>
        <begin position="1562"/>
        <end position="1594"/>
    </location>
</feature>
<evidence type="ECO:0000256" key="1">
    <source>
        <dbReference type="ARBA" id="ARBA00022737"/>
    </source>
</evidence>
<dbReference type="SMART" id="SM00239">
    <property type="entry name" value="C2"/>
    <property type="match status" value="2"/>
</dbReference>
<keyword evidence="7" id="KW-1185">Reference proteome</keyword>
<dbReference type="SUPFAM" id="SSF48403">
    <property type="entry name" value="Ankyrin repeat"/>
    <property type="match status" value="4"/>
</dbReference>
<feature type="repeat" description="ANK" evidence="3">
    <location>
        <begin position="1462"/>
        <end position="1494"/>
    </location>
</feature>
<feature type="repeat" description="ANK" evidence="3">
    <location>
        <begin position="821"/>
        <end position="853"/>
    </location>
</feature>
<dbReference type="InterPro" id="IPR051165">
    <property type="entry name" value="Multifunctional_ANK_Repeat"/>
</dbReference>
<dbReference type="CDD" id="cd04048">
    <property type="entry name" value="C2A_Copine"/>
    <property type="match status" value="1"/>
</dbReference>
<feature type="repeat" description="ANK" evidence="3">
    <location>
        <begin position="951"/>
        <end position="983"/>
    </location>
</feature>
<feature type="compositionally biased region" description="Polar residues" evidence="4">
    <location>
        <begin position="714"/>
        <end position="724"/>
    </location>
</feature>
<feature type="repeat" description="ANK" evidence="3">
    <location>
        <begin position="158"/>
        <end position="190"/>
    </location>
</feature>
<dbReference type="PANTHER" id="PTHR24123">
    <property type="entry name" value="ANKYRIN REPEAT-CONTAINING"/>
    <property type="match status" value="1"/>
</dbReference>
<dbReference type="Gene3D" id="2.60.40.150">
    <property type="entry name" value="C2 domain"/>
    <property type="match status" value="2"/>
</dbReference>
<sequence length="1981" mass="220185">MKERPLLSLLAGRISLFPNREDETAARLGAGNKPSDQLIIAAESLTVPLLLICGRMERRTKREEKTTFFVKGKAPPQPSQSEQRSHATTTVKIYNARKKQLEVRWAAKKEALIETDAESSAAGAQLLRSSAGGDVEILGSLLGLENAVQLVQETRNKFGATALHLAAGNGREETLRMLLEAGGRAQSEAGDDDGETALHWAAREGHVEVVRILLMEATANLNVCNGHGETALRQALLNGRDEVAQLLVESGADSEATTTGGHTEEHYQMPRQLLLHQLKDGENEEGAKVTTTLTLAPPRTGDSAKATTKTESIVELERDIKPSRVRRLQESLFVLSRGKSITTPEKSEENVGLVTECSSAKQDSSSLLVSEFQFEAMNRNASADDQQDKRRTPANKTIRSMFVNRNRHGSLQEAMLLNKSEGRGRRNGAIIRGCPWCILCCLLLLLLIILLLLIFGFPFLSFVQAQQNILSSADQQNNEQAKNLPEASPLISESDPAKVMLAAAIAERRNGKDQKKDSLVQQQQQQQEKEMEMENNELIRAAGAGEVLLLRAIVAKWSNRSALMDLNRALLSAACDGTTEAAIFLVDQGAEPKPAKLRQSDFWSKGEQIWHKRMTMVGRHCILRSKTDMFRLRSLCLKTGNNNTFCTSKTARNLLPLFFTNWGTTPNADEVDEYIRLVEQWQIPNKKSIVSFLQTFRLTGGSIELPKDKKNESMSESDQQNHDQPMQVGVGIALERPMPQPKGVQLIADMPLGMEINRELSRAISSADVGFVRVLLGQWRHNLSHIDMDGALLSSACEGQTDIVWLLLDANANLVTRGGPTNYTPLHCAAKFGRAETVRLLLKRGAKVCERDDNGWTPLHYAANFGHEQTTLLLLEQGGWDTQLKDNEGMTPMDRALWSRNRRATTEDIDAYLRRAQQWHIPNQQTIVTFLLESRPRTPVVPQQVEQPTVVGAKSLNLAVREGKPEEVLVMLTSGANVNAMDAEGYHQTPLHEAVIAPDEAMVKLLLDHGANVNAFDGSGLTPLHRAAALNRIRIMHLLLRSGANVSAQQTMDSMNLGKTPLHFAAKNGDVAAINLLLKNGADPKARDDRGLMALHYAVLNGHEEATWALLHRCQDISDVDIQSVFDTIDRQKLTRSSEETATTLMQRWIALLVRANRAYRYHKWMFLKAVERGDVDGFASIMANYSGEELDLNEANDEFGNRALHFASLFGRADLVLLLLSRGANAMHVVELLLQQANVEPNWTNQKGKTALHFTVDELSLEELADKLRRTLGRMESEQKNKTQDGGHSRLYAEIMSLGEKDEQSQDSQNWTALQYAIKHWRRECIGVLVQFWAKRGLTSEELNGAIDQTSGQGEHTEKERILSVLRNAKAQLEAHRSIHDVNIVDANTRGRALLDVRLLNGAKAGDTQLVRHLLAYGADINRTRNAYGNNALHLAATYGHLDTVRLLLEWKADVSARNSKQKTALYYASCEGKELVAQELIRAGAEVNTAGTDGDAPLHCAAEEGWSRVMQLLMENGANVNLINARGYVPLHLSAMYGRFDAVSTLLSGGANPCAKAAPNGVTPLHLAAQEGHEQIVRLLLLRGAEAAEMDARGWTALHYAVKYARIGCVGTLMKRWQGPLSVAERESVLALASEANNLSLCVPHLGEALANTLIMNRRDGRVSCLNLTCFEIVEPVEVVCLRQLLEFNFDGGREAADGPAEAVELILSASGLPNADTFSKSDPFCVVEEVQGPDKSVEIGRTECIQNCLSPRWHKKILVTEEPQKELRFSIYDSDSNSRALTFHDFLGRCQCRLSDILSSPNGSLIMRLKKDRDVIAKGQLQLFAEKFAPSGETIVSFECRGLLSSPQKRWSLKPNIVTVIPSAYLEFYRIETEHEMLMFHRTETKTNTWNPEWKIFDISLRHLCQGKFERTFLIRCFAHQAAGNHQLVGEVKTSVKALTVERQWRVELVDEQKRLKKHDMYKTEGHLHFIHVQLKGP</sequence>
<feature type="repeat" description="ANK" evidence="3">
    <location>
        <begin position="193"/>
        <end position="226"/>
    </location>
</feature>
<evidence type="ECO:0000313" key="8">
    <source>
        <dbReference type="WBParaSite" id="Gr19_v10_g13216.t3"/>
    </source>
</evidence>
<dbReference type="Pfam" id="PF13637">
    <property type="entry name" value="Ank_4"/>
    <property type="match status" value="2"/>
</dbReference>
<feature type="repeat" description="ANK" evidence="3">
    <location>
        <begin position="1429"/>
        <end position="1461"/>
    </location>
</feature>
<accession>A0A914H351</accession>
<dbReference type="Pfam" id="PF00168">
    <property type="entry name" value="C2"/>
    <property type="match status" value="2"/>
</dbReference>
<dbReference type="SMART" id="SM00248">
    <property type="entry name" value="ANK"/>
    <property type="match status" value="20"/>
</dbReference>
<dbReference type="Gene3D" id="1.25.40.20">
    <property type="entry name" value="Ankyrin repeat-containing domain"/>
    <property type="match status" value="7"/>
</dbReference>
<evidence type="ECO:0000256" key="4">
    <source>
        <dbReference type="SAM" id="MobiDB-lite"/>
    </source>
</evidence>
<keyword evidence="5" id="KW-1133">Transmembrane helix</keyword>
<feature type="repeat" description="ANK" evidence="3">
    <location>
        <begin position="1528"/>
        <end position="1560"/>
    </location>
</feature>
<feature type="repeat" description="ANK" evidence="3">
    <location>
        <begin position="227"/>
        <end position="259"/>
    </location>
</feature>
<dbReference type="SUPFAM" id="SSF49562">
    <property type="entry name" value="C2 domain (Calcium/lipid-binding domain, CaLB)"/>
    <property type="match status" value="2"/>
</dbReference>
<keyword evidence="5" id="KW-0472">Membrane</keyword>
<protein>
    <submittedName>
        <fullName evidence="8">C2 domain-containing protein</fullName>
    </submittedName>
</protein>
<dbReference type="Pfam" id="PF12796">
    <property type="entry name" value="Ank_2"/>
    <property type="match status" value="5"/>
</dbReference>
<evidence type="ECO:0000256" key="3">
    <source>
        <dbReference type="PROSITE-ProRule" id="PRU00023"/>
    </source>
</evidence>
<dbReference type="WBParaSite" id="Gr19_v10_g13216.t3">
    <property type="protein sequence ID" value="Gr19_v10_g13216.t3"/>
    <property type="gene ID" value="Gr19_v10_g13216"/>
</dbReference>
<proteinExistence type="predicted"/>
<dbReference type="InterPro" id="IPR000008">
    <property type="entry name" value="C2_dom"/>
</dbReference>
<feature type="repeat" description="ANK" evidence="3">
    <location>
        <begin position="1495"/>
        <end position="1527"/>
    </location>
</feature>
<feature type="repeat" description="ANK" evidence="3">
    <location>
        <begin position="1019"/>
        <end position="1051"/>
    </location>
</feature>
<dbReference type="CDD" id="cd04047">
    <property type="entry name" value="C2B_Copine"/>
    <property type="match status" value="1"/>
</dbReference>
<organism evidence="7 8">
    <name type="scientific">Globodera rostochiensis</name>
    <name type="common">Golden nematode worm</name>
    <name type="synonym">Heterodera rostochiensis</name>
    <dbReference type="NCBI Taxonomy" id="31243"/>
    <lineage>
        <taxon>Eukaryota</taxon>
        <taxon>Metazoa</taxon>
        <taxon>Ecdysozoa</taxon>
        <taxon>Nematoda</taxon>
        <taxon>Chromadorea</taxon>
        <taxon>Rhabditida</taxon>
        <taxon>Tylenchina</taxon>
        <taxon>Tylenchomorpha</taxon>
        <taxon>Tylenchoidea</taxon>
        <taxon>Heteroderidae</taxon>
        <taxon>Heteroderinae</taxon>
        <taxon>Globodera</taxon>
    </lineage>
</organism>
<dbReference type="PANTHER" id="PTHR24123:SF33">
    <property type="entry name" value="PROTEIN HOS4"/>
    <property type="match status" value="1"/>
</dbReference>
<feature type="region of interest" description="Disordered" evidence="4">
    <location>
        <begin position="704"/>
        <end position="724"/>
    </location>
</feature>
<evidence type="ECO:0000256" key="2">
    <source>
        <dbReference type="ARBA" id="ARBA00023043"/>
    </source>
</evidence>
<feature type="repeat" description="ANK" evidence="3">
    <location>
        <begin position="1057"/>
        <end position="1089"/>
    </location>
</feature>
<feature type="repeat" description="ANK" evidence="3">
    <location>
        <begin position="854"/>
        <end position="887"/>
    </location>
</feature>
<dbReference type="InterPro" id="IPR037768">
    <property type="entry name" value="C2B_Copine"/>
</dbReference>
<dbReference type="InterPro" id="IPR002110">
    <property type="entry name" value="Ankyrin_rpt"/>
</dbReference>
<feature type="repeat" description="ANK" evidence="3">
    <location>
        <begin position="986"/>
        <end position="1018"/>
    </location>
</feature>
<feature type="domain" description="C2" evidence="6">
    <location>
        <begin position="1684"/>
        <end position="1810"/>
    </location>
</feature>
<dbReference type="PRINTS" id="PR01415">
    <property type="entry name" value="ANKYRIN"/>
</dbReference>
<evidence type="ECO:0000259" key="6">
    <source>
        <dbReference type="PROSITE" id="PS50004"/>
    </source>
</evidence>
<feature type="transmembrane region" description="Helical" evidence="5">
    <location>
        <begin position="433"/>
        <end position="460"/>
    </location>
</feature>
<evidence type="ECO:0000256" key="5">
    <source>
        <dbReference type="SAM" id="Phobius"/>
    </source>
</evidence>
<dbReference type="Proteomes" id="UP000887572">
    <property type="component" value="Unplaced"/>
</dbReference>
<dbReference type="PROSITE" id="PS50088">
    <property type="entry name" value="ANK_REPEAT"/>
    <property type="match status" value="15"/>
</dbReference>
<feature type="region of interest" description="Disordered" evidence="4">
    <location>
        <begin position="510"/>
        <end position="532"/>
    </location>
</feature>
<feature type="region of interest" description="Disordered" evidence="4">
    <location>
        <begin position="64"/>
        <end position="87"/>
    </location>
</feature>
<dbReference type="PROSITE" id="PS50297">
    <property type="entry name" value="ANK_REP_REGION"/>
    <property type="match status" value="14"/>
</dbReference>
<evidence type="ECO:0000313" key="7">
    <source>
        <dbReference type="Proteomes" id="UP000887572"/>
    </source>
</evidence>
<dbReference type="InterPro" id="IPR036770">
    <property type="entry name" value="Ankyrin_rpt-contain_sf"/>
</dbReference>
<keyword evidence="1" id="KW-0677">Repeat</keyword>
<dbReference type="InterPro" id="IPR035892">
    <property type="entry name" value="C2_domain_sf"/>
</dbReference>
<reference evidence="8" key="1">
    <citation type="submission" date="2022-11" db="UniProtKB">
        <authorList>
            <consortium name="WormBaseParasite"/>
        </authorList>
    </citation>
    <scope>IDENTIFICATION</scope>
</reference>
<keyword evidence="5" id="KW-0812">Transmembrane</keyword>
<feature type="repeat" description="ANK" evidence="3">
    <location>
        <begin position="1200"/>
        <end position="1226"/>
    </location>
</feature>
<name>A0A914H351_GLORO</name>